<evidence type="ECO:0000313" key="12">
    <source>
        <dbReference type="Proteomes" id="UP000017184"/>
    </source>
</evidence>
<dbReference type="STRING" id="946483.Cenrod_1804"/>
<protein>
    <submittedName>
        <fullName evidence="11">Cell wall biogenesis glycosyltransferase</fullName>
    </submittedName>
</protein>
<dbReference type="HOGENOM" id="CLU_033536_0_1_4"/>
<accession>U5NCE4</accession>
<dbReference type="InterPro" id="IPR001173">
    <property type="entry name" value="Glyco_trans_2-like"/>
</dbReference>
<evidence type="ECO:0000256" key="5">
    <source>
        <dbReference type="ARBA" id="ARBA00022985"/>
    </source>
</evidence>
<keyword evidence="6 9" id="KW-1133">Transmembrane helix</keyword>
<keyword evidence="4 9" id="KW-0812">Transmembrane</keyword>
<feature type="domain" description="Glycosyltransferase 2-like" evidence="10">
    <location>
        <begin position="64"/>
        <end position="225"/>
    </location>
</feature>
<dbReference type="GO" id="GO:0005886">
    <property type="term" value="C:plasma membrane"/>
    <property type="evidence" value="ECO:0007669"/>
    <property type="project" value="TreeGrafter"/>
</dbReference>
<dbReference type="eggNOG" id="COG1215">
    <property type="taxonomic scope" value="Bacteria"/>
</dbReference>
<dbReference type="Pfam" id="PF00535">
    <property type="entry name" value="Glycos_transf_2"/>
    <property type="match status" value="1"/>
</dbReference>
<dbReference type="PANTHER" id="PTHR48090">
    <property type="entry name" value="UNDECAPRENYL-PHOSPHATE 4-DEOXY-4-FORMAMIDO-L-ARABINOSE TRANSFERASE-RELATED"/>
    <property type="match status" value="1"/>
</dbReference>
<feature type="compositionally biased region" description="Pro residues" evidence="8">
    <location>
        <begin position="17"/>
        <end position="28"/>
    </location>
</feature>
<evidence type="ECO:0000256" key="7">
    <source>
        <dbReference type="ARBA" id="ARBA00023136"/>
    </source>
</evidence>
<dbReference type="InterPro" id="IPR050256">
    <property type="entry name" value="Glycosyltransferase_2"/>
</dbReference>
<dbReference type="KEGG" id="cbx:Cenrod_1804"/>
<evidence type="ECO:0000259" key="10">
    <source>
        <dbReference type="Pfam" id="PF00535"/>
    </source>
</evidence>
<feature type="transmembrane region" description="Helical" evidence="9">
    <location>
        <begin position="265"/>
        <end position="281"/>
    </location>
</feature>
<evidence type="ECO:0000256" key="1">
    <source>
        <dbReference type="ARBA" id="ARBA00022475"/>
    </source>
</evidence>
<evidence type="ECO:0000256" key="6">
    <source>
        <dbReference type="ARBA" id="ARBA00022989"/>
    </source>
</evidence>
<evidence type="ECO:0000256" key="8">
    <source>
        <dbReference type="SAM" id="MobiDB-lite"/>
    </source>
</evidence>
<organism evidence="11 12">
    <name type="scientific">Candidatus Symbiobacter mobilis CR</name>
    <dbReference type="NCBI Taxonomy" id="946483"/>
    <lineage>
        <taxon>Bacteria</taxon>
        <taxon>Pseudomonadati</taxon>
        <taxon>Pseudomonadota</taxon>
        <taxon>Betaproteobacteria</taxon>
        <taxon>Burkholderiales</taxon>
        <taxon>Comamonadaceae</taxon>
    </lineage>
</organism>
<feature type="transmembrane region" description="Helical" evidence="9">
    <location>
        <begin position="288"/>
        <end position="306"/>
    </location>
</feature>
<dbReference type="SUPFAM" id="SSF53448">
    <property type="entry name" value="Nucleotide-diphospho-sugar transferases"/>
    <property type="match status" value="1"/>
</dbReference>
<evidence type="ECO:0000256" key="4">
    <source>
        <dbReference type="ARBA" id="ARBA00022692"/>
    </source>
</evidence>
<sequence length="381" mass="41024">MSAGHCMGCSPMQGSSPPHPPSPAPIGAPSPAGRGQKIPFPSGRGARTQAIAPSIFPSIAPSISCVVPVYNEAGVVARVVADILAALVALSDRVELIAVDDGSRDGTYAELLALCAQHPQLVCLRLSRNFGKERALTAGIDAARGEVVVLMDGDGQHPTALLPVMFQQWRDGADVVYAVRQHRNDQSPLHARLTAWFYRLINLGSRVRIPPDAGDYRWMDRKVVDALKQLPERNRFMKGLYAWVGFQSVAIPYDPLPRSAGHSNFGLVSAFSLALTGMLAFSVTPLRVLTLAGLVLSCLALGYGAWVVAEYFLYGIAVPGFATIVVAIMFFSGVQLLATGILSEYVARIYEEVKRRPNYLIGERVGEGLDIKLPPPPVDLL</sequence>
<dbReference type="InterPro" id="IPR029044">
    <property type="entry name" value="Nucleotide-diphossugar_trans"/>
</dbReference>
<dbReference type="EMBL" id="CP004885">
    <property type="protein sequence ID" value="AGX87888.1"/>
    <property type="molecule type" value="Genomic_DNA"/>
</dbReference>
<proteinExistence type="predicted"/>
<reference evidence="11 12" key="1">
    <citation type="journal article" date="2013" name="Genome Biol.">
        <title>Genomic analysis reveals key aspects of prokaryotic symbiosis in the phototrophic consortium "Chlorochromatium aggregatum".</title>
        <authorList>
            <person name="Liu Z."/>
            <person name="Muller J."/>
            <person name="Li T."/>
            <person name="Alvey R.M."/>
            <person name="Vogl K."/>
            <person name="Frigaard N.U."/>
            <person name="Rockwell N.C."/>
            <person name="Boyd E.S."/>
            <person name="Tomsho L.P."/>
            <person name="Schuster S.C."/>
            <person name="Henke P."/>
            <person name="Rohde M."/>
            <person name="Overmann J."/>
            <person name="Bryant D.A."/>
        </authorList>
    </citation>
    <scope>NUCLEOTIDE SEQUENCE [LARGE SCALE GENOMIC DNA]</scope>
    <source>
        <strain evidence="11">CR</strain>
    </source>
</reference>
<keyword evidence="7 9" id="KW-0472">Membrane</keyword>
<dbReference type="PANTHER" id="PTHR48090:SF3">
    <property type="entry name" value="UNDECAPRENYL-PHOSPHATE 4-DEOXY-4-FORMAMIDO-L-ARABINOSE TRANSFERASE"/>
    <property type="match status" value="1"/>
</dbReference>
<keyword evidence="1" id="KW-1003">Cell membrane</keyword>
<dbReference type="Gene3D" id="3.90.550.10">
    <property type="entry name" value="Spore Coat Polysaccharide Biosynthesis Protein SpsA, Chain A"/>
    <property type="match status" value="1"/>
</dbReference>
<keyword evidence="5" id="KW-0448">Lipopolysaccharide biosynthesis</keyword>
<dbReference type="CDD" id="cd04187">
    <property type="entry name" value="DPM1_like_bac"/>
    <property type="match status" value="1"/>
</dbReference>
<evidence type="ECO:0000313" key="11">
    <source>
        <dbReference type="EMBL" id="AGX87888.1"/>
    </source>
</evidence>
<feature type="region of interest" description="Disordered" evidence="8">
    <location>
        <begin position="1"/>
        <end position="45"/>
    </location>
</feature>
<dbReference type="AlphaFoldDB" id="U5NCE4"/>
<evidence type="ECO:0000256" key="2">
    <source>
        <dbReference type="ARBA" id="ARBA00022676"/>
    </source>
</evidence>
<evidence type="ECO:0000256" key="3">
    <source>
        <dbReference type="ARBA" id="ARBA00022679"/>
    </source>
</evidence>
<name>U5NCE4_9BURK</name>
<dbReference type="GO" id="GO:0009103">
    <property type="term" value="P:lipopolysaccharide biosynthetic process"/>
    <property type="evidence" value="ECO:0007669"/>
    <property type="project" value="UniProtKB-KW"/>
</dbReference>
<feature type="transmembrane region" description="Helical" evidence="9">
    <location>
        <begin position="312"/>
        <end position="338"/>
    </location>
</feature>
<gene>
    <name evidence="11" type="ORF">Cenrod_1804</name>
</gene>
<keyword evidence="12" id="KW-1185">Reference proteome</keyword>
<dbReference type="GO" id="GO:0016757">
    <property type="term" value="F:glycosyltransferase activity"/>
    <property type="evidence" value="ECO:0007669"/>
    <property type="project" value="UniProtKB-KW"/>
</dbReference>
<keyword evidence="2" id="KW-0328">Glycosyltransferase</keyword>
<keyword evidence="3 11" id="KW-0808">Transferase</keyword>
<evidence type="ECO:0000256" key="9">
    <source>
        <dbReference type="SAM" id="Phobius"/>
    </source>
</evidence>
<dbReference type="Proteomes" id="UP000017184">
    <property type="component" value="Chromosome"/>
</dbReference>